<dbReference type="AlphaFoldDB" id="A0A7X4VVZ9"/>
<gene>
    <name evidence="2" type="ORF">GRB80_00590</name>
</gene>
<evidence type="ECO:0000313" key="3">
    <source>
        <dbReference type="Proteomes" id="UP000448235"/>
    </source>
</evidence>
<feature type="transmembrane region" description="Helical" evidence="1">
    <location>
        <begin position="40"/>
        <end position="58"/>
    </location>
</feature>
<sequence length="60" mass="6446">MNPDPLWSMITYLFNILGMLICLGGLSLAHYSRHLWPGRIIAGAGFLLAASPTLYGLVAG</sequence>
<keyword evidence="3" id="KW-1185">Reference proteome</keyword>
<dbReference type="Proteomes" id="UP000448235">
    <property type="component" value="Unassembled WGS sequence"/>
</dbReference>
<evidence type="ECO:0000313" key="2">
    <source>
        <dbReference type="EMBL" id="NAW11346.1"/>
    </source>
</evidence>
<evidence type="ECO:0000256" key="1">
    <source>
        <dbReference type="SAM" id="Phobius"/>
    </source>
</evidence>
<comment type="caution">
    <text evidence="2">The sequence shown here is derived from an EMBL/GenBank/DDBJ whole genome shotgun (WGS) entry which is preliminary data.</text>
</comment>
<feature type="transmembrane region" description="Helical" evidence="1">
    <location>
        <begin position="6"/>
        <end position="28"/>
    </location>
</feature>
<keyword evidence="1" id="KW-0812">Transmembrane</keyword>
<keyword evidence="1" id="KW-1133">Transmembrane helix</keyword>
<keyword evidence="1" id="KW-0472">Membrane</keyword>
<name>A0A7X4VVZ9_9GAMM</name>
<proteinExistence type="predicted"/>
<dbReference type="RefSeq" id="WP_161422179.1">
    <property type="nucleotide sequence ID" value="NZ_JARWMY010000002.1"/>
</dbReference>
<protein>
    <submittedName>
        <fullName evidence="2">Uncharacterized protein</fullName>
    </submittedName>
</protein>
<accession>A0A7X4VVZ9</accession>
<dbReference type="EMBL" id="WUTS01000001">
    <property type="protein sequence ID" value="NAW11346.1"/>
    <property type="molecule type" value="Genomic_DNA"/>
</dbReference>
<organism evidence="2 3">
    <name type="scientific">Halomonas icarae</name>
    <dbReference type="NCBI Taxonomy" id="2691040"/>
    <lineage>
        <taxon>Bacteria</taxon>
        <taxon>Pseudomonadati</taxon>
        <taxon>Pseudomonadota</taxon>
        <taxon>Gammaproteobacteria</taxon>
        <taxon>Oceanospirillales</taxon>
        <taxon>Halomonadaceae</taxon>
        <taxon>Halomonas</taxon>
    </lineage>
</organism>
<reference evidence="2 3" key="1">
    <citation type="submission" date="2019-12" db="EMBL/GenBank/DDBJ databases">
        <title>Draft genome sequencing of Halomonas icarensis D1-1.</title>
        <authorList>
            <person name="Pandiyan K."/>
            <person name="Kushwaha P."/>
            <person name="Gowdham M."/>
            <person name="Chakdar H."/>
            <person name="Singh A."/>
            <person name="Kumar M."/>
            <person name="Saxena A.K."/>
        </authorList>
    </citation>
    <scope>NUCLEOTIDE SEQUENCE [LARGE SCALE GENOMIC DNA]</scope>
    <source>
        <strain evidence="2 3">D1-1</strain>
    </source>
</reference>